<protein>
    <submittedName>
        <fullName evidence="1">HAD superfamily hydrolase (TIGR01509 family)</fullName>
    </submittedName>
</protein>
<dbReference type="PANTHER" id="PTHR43481:SF4">
    <property type="entry name" value="GLYCEROL-1-PHOSPHATE PHOSPHOHYDROLASE 1-RELATED"/>
    <property type="match status" value="1"/>
</dbReference>
<comment type="caution">
    <text evidence="1">The sequence shown here is derived from an EMBL/GenBank/DDBJ whole genome shotgun (WGS) entry which is preliminary data.</text>
</comment>
<reference evidence="1 2" key="1">
    <citation type="submission" date="2019-03" db="EMBL/GenBank/DDBJ databases">
        <title>Genomic Encyclopedia of Type Strains, Phase IV (KMG-IV): sequencing the most valuable type-strain genomes for metagenomic binning, comparative biology and taxonomic classification.</title>
        <authorList>
            <person name="Goeker M."/>
        </authorList>
    </citation>
    <scope>NUCLEOTIDE SEQUENCE [LARGE SCALE GENOMIC DNA]</scope>
    <source>
        <strain evidence="1 2">DSM 45765</strain>
    </source>
</reference>
<keyword evidence="1" id="KW-0378">Hydrolase</keyword>
<dbReference type="PANTHER" id="PTHR43481">
    <property type="entry name" value="FRUCTOSE-1-PHOSPHATE PHOSPHATASE"/>
    <property type="match status" value="1"/>
</dbReference>
<dbReference type="SFLD" id="SFLDS00003">
    <property type="entry name" value="Haloacid_Dehalogenase"/>
    <property type="match status" value="1"/>
</dbReference>
<gene>
    <name evidence="1" type="ORF">EV191_1011073</name>
</gene>
<dbReference type="InterPro" id="IPR023198">
    <property type="entry name" value="PGP-like_dom2"/>
</dbReference>
<dbReference type="SFLD" id="SFLDG01129">
    <property type="entry name" value="C1.5:_HAD__Beta-PGM__Phosphata"/>
    <property type="match status" value="1"/>
</dbReference>
<sequence>MVNAVVFDMDGVLVESEHLWEEFWAKFAAARGASWGPEQTKKVQGMSSPEWSAFLAEFAGARETAAETERLVVDDMIGALEQGRIELLAGAREMVLAAAARGPIALASSAARRVIDAVLVHHGISANFTATVSSEEVPRGKPNPDVYLAAASRLGVAPDNCLAVEDSSNGLRAAAAAGMTVLAIPNPQYPPAEDALALATFASSEHDKIREFLVNALDGQSEPQGTVTGR</sequence>
<dbReference type="InterPro" id="IPR051806">
    <property type="entry name" value="HAD-like_SPP"/>
</dbReference>
<dbReference type="Pfam" id="PF00702">
    <property type="entry name" value="Hydrolase"/>
    <property type="match status" value="1"/>
</dbReference>
<dbReference type="InterPro" id="IPR006439">
    <property type="entry name" value="HAD-SF_hydro_IA"/>
</dbReference>
<evidence type="ECO:0000313" key="1">
    <source>
        <dbReference type="EMBL" id="TCP57121.1"/>
    </source>
</evidence>
<dbReference type="Proteomes" id="UP000294911">
    <property type="component" value="Unassembled WGS sequence"/>
</dbReference>
<organism evidence="1 2">
    <name type="scientific">Tamaricihabitans halophyticus</name>
    <dbReference type="NCBI Taxonomy" id="1262583"/>
    <lineage>
        <taxon>Bacteria</taxon>
        <taxon>Bacillati</taxon>
        <taxon>Actinomycetota</taxon>
        <taxon>Actinomycetes</taxon>
        <taxon>Pseudonocardiales</taxon>
        <taxon>Pseudonocardiaceae</taxon>
        <taxon>Tamaricihabitans</taxon>
    </lineage>
</organism>
<dbReference type="SUPFAM" id="SSF56784">
    <property type="entry name" value="HAD-like"/>
    <property type="match status" value="1"/>
</dbReference>
<dbReference type="InterPro" id="IPR036412">
    <property type="entry name" value="HAD-like_sf"/>
</dbReference>
<accession>A0A4R2RBM5</accession>
<dbReference type="SFLD" id="SFLDG01135">
    <property type="entry name" value="C1.5.6:_HAD__Beta-PGM__Phospha"/>
    <property type="match status" value="1"/>
</dbReference>
<dbReference type="GO" id="GO:0050308">
    <property type="term" value="F:sugar-phosphatase activity"/>
    <property type="evidence" value="ECO:0007669"/>
    <property type="project" value="TreeGrafter"/>
</dbReference>
<dbReference type="InterPro" id="IPR023214">
    <property type="entry name" value="HAD_sf"/>
</dbReference>
<name>A0A4R2RBM5_9PSEU</name>
<dbReference type="PRINTS" id="PR00413">
    <property type="entry name" value="HADHALOGNASE"/>
</dbReference>
<dbReference type="Gene3D" id="1.10.150.240">
    <property type="entry name" value="Putative phosphatase, domain 2"/>
    <property type="match status" value="1"/>
</dbReference>
<dbReference type="Gene3D" id="3.40.50.1000">
    <property type="entry name" value="HAD superfamily/HAD-like"/>
    <property type="match status" value="1"/>
</dbReference>
<evidence type="ECO:0000313" key="2">
    <source>
        <dbReference type="Proteomes" id="UP000294911"/>
    </source>
</evidence>
<dbReference type="AlphaFoldDB" id="A0A4R2RBM5"/>
<dbReference type="NCBIfam" id="TIGR01509">
    <property type="entry name" value="HAD-SF-IA-v3"/>
    <property type="match status" value="1"/>
</dbReference>
<keyword evidence="2" id="KW-1185">Reference proteome</keyword>
<dbReference type="EMBL" id="SLXQ01000001">
    <property type="protein sequence ID" value="TCP57121.1"/>
    <property type="molecule type" value="Genomic_DNA"/>
</dbReference>
<proteinExistence type="predicted"/>